<dbReference type="VEuPathDB" id="CryptoDB:Vbra_19572"/>
<keyword evidence="3" id="KW-1133">Transmembrane helix</keyword>
<feature type="compositionally biased region" description="Basic and acidic residues" evidence="2">
    <location>
        <begin position="811"/>
        <end position="827"/>
    </location>
</feature>
<sequence>MSPSAKGEERQSRIRKLFYDACCELVTQAGQRLETVSFVSIHENGTTVVFDPLEAFELVGGFYSVLLHEKTQEEETSDWKEIERASIRRSVVVCPNASPLEGKVPIWKVFVYSMPDLSKISIQLLINIHLLTYYEEIGTSLALMAFFQAIGRSLDVLSDPCMANITDGAATPFGRRRPFMFVGTFLYAGFLFMLCAPPPWLKQGDSVGYWFGMAYIFYFLADTLCHVPHNALGMELTTDPRERRNIFCFVKLFEGVGSLLAATLPVVIQSMWKAPCDFSQCILDHKTGLCASPHAQLMKCETSHHSRAAGLALTIVGGFFAGFHVVSTLLVVWCIREHPRESRGESSWLKVVPNLLNTMGNQPFRVLLSAWIFDVLVAQMQAVMIPFYFQYVIAPEQSCYENAKSRDIMSWQCQTSSWVGITGVSFLGAAICAMPVWFMLARRFGDYPMWLVFNLTNALTTSLFLVTGKGQMWLTIACCVINGLPLGAKFLTETMLGLCIDYDEVRSGERTEANFTMFASFAPKLVSIPAAALPLAILASSGFVPSVDGAPQPQPWHVIQIIRMFFAYLPLGLSVVSFVVKFTFFPFTDVPMADSAIKTALQQIARVQCFMDPAHHTCKLPFVPRNEDEARIKILMDHFSGYRAIELAVTEKKLGVHPVGRGFLRTSMGWAVATLVLAVSLYTGSIYTLPLPSSKERSWLPSLLVIFAGVFLMMFAFYLLSIVAAMQLQRRHTDVSESFLLRLWKYRRGSIEATEKERQLMDEVAKTWDAIKRRHSDDLALSRKSVLMIPRETRRRSAYRWSADGAQQQTEQRRQTEQPREMGEGML</sequence>
<feature type="transmembrane region" description="Helical" evidence="3">
    <location>
        <begin position="668"/>
        <end position="687"/>
    </location>
</feature>
<dbReference type="Pfam" id="PF13347">
    <property type="entry name" value="MFS_2"/>
    <property type="match status" value="2"/>
</dbReference>
<dbReference type="PANTHER" id="PTHR11328">
    <property type="entry name" value="MAJOR FACILITATOR SUPERFAMILY DOMAIN-CONTAINING PROTEIN"/>
    <property type="match status" value="1"/>
</dbReference>
<dbReference type="OrthoDB" id="436625at2759"/>
<feature type="transmembrane region" description="Helical" evidence="3">
    <location>
        <begin position="699"/>
        <end position="723"/>
    </location>
</feature>
<dbReference type="STRING" id="1169540.A0A0G4H3E3"/>
<name>A0A0G4H3E3_VITBC</name>
<dbReference type="GO" id="GO:0008643">
    <property type="term" value="P:carbohydrate transport"/>
    <property type="evidence" value="ECO:0007669"/>
    <property type="project" value="InterPro"/>
</dbReference>
<dbReference type="InterPro" id="IPR039672">
    <property type="entry name" value="MFS_2"/>
</dbReference>
<accession>A0A0G4H3E3</accession>
<keyword evidence="5" id="KW-1185">Reference proteome</keyword>
<feature type="transmembrane region" description="Helical" evidence="3">
    <location>
        <begin position="525"/>
        <end position="545"/>
    </location>
</feature>
<feature type="transmembrane region" description="Helical" evidence="3">
    <location>
        <begin position="311"/>
        <end position="335"/>
    </location>
</feature>
<feature type="transmembrane region" description="Helical" evidence="3">
    <location>
        <begin position="447"/>
        <end position="466"/>
    </location>
</feature>
<dbReference type="AlphaFoldDB" id="A0A0G4H3E3"/>
<feature type="transmembrane region" description="Helical" evidence="3">
    <location>
        <begin position="565"/>
        <end position="584"/>
    </location>
</feature>
<feature type="transmembrane region" description="Helical" evidence="3">
    <location>
        <begin position="418"/>
        <end position="440"/>
    </location>
</feature>
<dbReference type="GO" id="GO:0005886">
    <property type="term" value="C:plasma membrane"/>
    <property type="evidence" value="ECO:0007669"/>
    <property type="project" value="TreeGrafter"/>
</dbReference>
<feature type="transmembrane region" description="Helical" evidence="3">
    <location>
        <begin position="207"/>
        <end position="225"/>
    </location>
</feature>
<keyword evidence="3" id="KW-0472">Membrane</keyword>
<dbReference type="PANTHER" id="PTHR11328:SF24">
    <property type="entry name" value="MAJOR FACILITATOR SUPERFAMILY (MFS) PROFILE DOMAIN-CONTAINING PROTEIN"/>
    <property type="match status" value="1"/>
</dbReference>
<gene>
    <name evidence="4" type="ORF">Vbra_19572</name>
</gene>
<keyword evidence="3" id="KW-0812">Transmembrane</keyword>
<comment type="similarity">
    <text evidence="1">Belongs to the major facilitator superfamily.</text>
</comment>
<feature type="transmembrane region" description="Helical" evidence="3">
    <location>
        <begin position="179"/>
        <end position="201"/>
    </location>
</feature>
<protein>
    <submittedName>
        <fullName evidence="4">Uncharacterized protein</fullName>
    </submittedName>
</protein>
<proteinExistence type="inferred from homology"/>
<evidence type="ECO:0000256" key="3">
    <source>
        <dbReference type="SAM" id="Phobius"/>
    </source>
</evidence>
<dbReference type="EMBL" id="CDMY01000973">
    <property type="protein sequence ID" value="CEM38232.1"/>
    <property type="molecule type" value="Genomic_DNA"/>
</dbReference>
<dbReference type="Proteomes" id="UP000041254">
    <property type="component" value="Unassembled WGS sequence"/>
</dbReference>
<feature type="transmembrane region" description="Helical" evidence="3">
    <location>
        <begin position="472"/>
        <end position="491"/>
    </location>
</feature>
<organism evidence="4 5">
    <name type="scientific">Vitrella brassicaformis (strain CCMP3155)</name>
    <dbReference type="NCBI Taxonomy" id="1169540"/>
    <lineage>
        <taxon>Eukaryota</taxon>
        <taxon>Sar</taxon>
        <taxon>Alveolata</taxon>
        <taxon>Colpodellida</taxon>
        <taxon>Vitrellaceae</taxon>
        <taxon>Vitrella</taxon>
    </lineage>
</organism>
<evidence type="ECO:0000313" key="4">
    <source>
        <dbReference type="EMBL" id="CEM38232.1"/>
    </source>
</evidence>
<feature type="region of interest" description="Disordered" evidence="2">
    <location>
        <begin position="798"/>
        <end position="827"/>
    </location>
</feature>
<feature type="transmembrane region" description="Helical" evidence="3">
    <location>
        <begin position="246"/>
        <end position="268"/>
    </location>
</feature>
<evidence type="ECO:0000313" key="5">
    <source>
        <dbReference type="Proteomes" id="UP000041254"/>
    </source>
</evidence>
<dbReference type="InterPro" id="IPR036259">
    <property type="entry name" value="MFS_trans_sf"/>
</dbReference>
<dbReference type="GO" id="GO:0015293">
    <property type="term" value="F:symporter activity"/>
    <property type="evidence" value="ECO:0007669"/>
    <property type="project" value="InterPro"/>
</dbReference>
<reference evidence="4 5" key="1">
    <citation type="submission" date="2014-11" db="EMBL/GenBank/DDBJ databases">
        <authorList>
            <person name="Zhu J."/>
            <person name="Qi W."/>
            <person name="Song R."/>
        </authorList>
    </citation>
    <scope>NUCLEOTIDE SEQUENCE [LARGE SCALE GENOMIC DNA]</scope>
</reference>
<evidence type="ECO:0000256" key="2">
    <source>
        <dbReference type="SAM" id="MobiDB-lite"/>
    </source>
</evidence>
<dbReference type="SUPFAM" id="SSF103473">
    <property type="entry name" value="MFS general substrate transporter"/>
    <property type="match status" value="1"/>
</dbReference>
<dbReference type="InParanoid" id="A0A0G4H3E3"/>
<dbReference type="PhylomeDB" id="A0A0G4H3E3"/>
<feature type="transmembrane region" description="Helical" evidence="3">
    <location>
        <begin position="366"/>
        <end position="389"/>
    </location>
</feature>
<evidence type="ECO:0000256" key="1">
    <source>
        <dbReference type="ARBA" id="ARBA00008335"/>
    </source>
</evidence>